<dbReference type="EMBL" id="JBJQND010000008">
    <property type="protein sequence ID" value="KAL3869212.1"/>
    <property type="molecule type" value="Genomic_DNA"/>
</dbReference>
<comment type="subcellular location">
    <subcellularLocation>
        <location evidence="1">Endoplasmic reticulum membrane</location>
        <topology evidence="1">Single-pass type I membrane protein</topology>
    </subcellularLocation>
</comment>
<reference evidence="16 17" key="1">
    <citation type="submission" date="2024-11" db="EMBL/GenBank/DDBJ databases">
        <title>Chromosome-level genome assembly of the freshwater bivalve Anodonta woodiana.</title>
        <authorList>
            <person name="Chen X."/>
        </authorList>
    </citation>
    <scope>NUCLEOTIDE SEQUENCE [LARGE SCALE GENOMIC DNA]</scope>
    <source>
        <strain evidence="16">MN2024</strain>
        <tissue evidence="16">Gills</tissue>
    </source>
</reference>
<keyword evidence="9" id="KW-0106">Calcium</keyword>
<dbReference type="PANTHER" id="PTHR15929">
    <property type="entry name" value="STORE-OPERATED CALCIUM ENTRY-ASSOCIATED REGULATORY FACTOR"/>
    <property type="match status" value="1"/>
</dbReference>
<evidence type="ECO:0000256" key="11">
    <source>
        <dbReference type="ARBA" id="ARBA00023065"/>
    </source>
</evidence>
<dbReference type="GO" id="GO:0006816">
    <property type="term" value="P:calcium ion transport"/>
    <property type="evidence" value="ECO:0007669"/>
    <property type="project" value="UniProtKB-KW"/>
</dbReference>
<name>A0ABD3W8X8_SINWO</name>
<keyword evidence="5" id="KW-0109">Calcium transport</keyword>
<comment type="caution">
    <text evidence="16">The sequence shown here is derived from an EMBL/GenBank/DDBJ whole genome shotgun (WGS) entry which is preliminary data.</text>
</comment>
<evidence type="ECO:0000256" key="10">
    <source>
        <dbReference type="ARBA" id="ARBA00022989"/>
    </source>
</evidence>
<evidence type="ECO:0000256" key="3">
    <source>
        <dbReference type="ARBA" id="ARBA00016584"/>
    </source>
</evidence>
<evidence type="ECO:0000256" key="12">
    <source>
        <dbReference type="ARBA" id="ARBA00023136"/>
    </source>
</evidence>
<evidence type="ECO:0000256" key="1">
    <source>
        <dbReference type="ARBA" id="ARBA00004115"/>
    </source>
</evidence>
<evidence type="ECO:0000256" key="13">
    <source>
        <dbReference type="ARBA" id="ARBA00031116"/>
    </source>
</evidence>
<feature type="compositionally biased region" description="Low complexity" evidence="14">
    <location>
        <begin position="318"/>
        <end position="348"/>
    </location>
</feature>
<dbReference type="InterPro" id="IPR009567">
    <property type="entry name" value="SARAF"/>
</dbReference>
<organism evidence="16 17">
    <name type="scientific">Sinanodonta woodiana</name>
    <name type="common">Chinese pond mussel</name>
    <name type="synonym">Anodonta woodiana</name>
    <dbReference type="NCBI Taxonomy" id="1069815"/>
    <lineage>
        <taxon>Eukaryota</taxon>
        <taxon>Metazoa</taxon>
        <taxon>Spiralia</taxon>
        <taxon>Lophotrochozoa</taxon>
        <taxon>Mollusca</taxon>
        <taxon>Bivalvia</taxon>
        <taxon>Autobranchia</taxon>
        <taxon>Heteroconchia</taxon>
        <taxon>Palaeoheterodonta</taxon>
        <taxon>Unionida</taxon>
        <taxon>Unionoidea</taxon>
        <taxon>Unionidae</taxon>
        <taxon>Unioninae</taxon>
        <taxon>Sinanodonta</taxon>
    </lineage>
</organism>
<keyword evidence="6 15" id="KW-0812">Transmembrane</keyword>
<evidence type="ECO:0000256" key="2">
    <source>
        <dbReference type="ARBA" id="ARBA00006833"/>
    </source>
</evidence>
<sequence>MGLHKSMSNNFLLIWITCAAMPWVVFGAFGMSDKVLLRDVQVLTLRYGQMTNARRSSPVPQLKCMGGSAGCNTFVPQVVQCTNRGSDGYDVQWECKTDMDNSYRFGSVEVSCEGFDYPDDPYILKGSCGLEYKIDLTEEGYQKKQYPGQQSYSGQQNVYDQSYHDRSSYPSQYSYSKKAGSIIGDLFVLVAIAGVIFVVYKLCIAGGRPEPVYPHDSPSSDYHGNRPPPAGFRPEYMPQADSCYGTGASGYSSGASYGNTGTGASGFWTGAATGGFLGYLFGNRNRGYYGSTYAPPNTYYRPNSWWGGNTWSSPFSSWGSGSTGYSTSYGGAPSRSSTTFSSGTRTASGFGGTKRR</sequence>
<feature type="transmembrane region" description="Helical" evidence="15">
    <location>
        <begin position="182"/>
        <end position="200"/>
    </location>
</feature>
<keyword evidence="11" id="KW-0406">Ion transport</keyword>
<gene>
    <name evidence="16" type="ORF">ACJMK2_041922</name>
</gene>
<evidence type="ECO:0000256" key="7">
    <source>
        <dbReference type="ARBA" id="ARBA00022729"/>
    </source>
</evidence>
<evidence type="ECO:0000256" key="5">
    <source>
        <dbReference type="ARBA" id="ARBA00022568"/>
    </source>
</evidence>
<evidence type="ECO:0000313" key="17">
    <source>
        <dbReference type="Proteomes" id="UP001634394"/>
    </source>
</evidence>
<keyword evidence="8" id="KW-0256">Endoplasmic reticulum</keyword>
<evidence type="ECO:0000256" key="15">
    <source>
        <dbReference type="SAM" id="Phobius"/>
    </source>
</evidence>
<dbReference type="GO" id="GO:0005789">
    <property type="term" value="C:endoplasmic reticulum membrane"/>
    <property type="evidence" value="ECO:0007669"/>
    <property type="project" value="UniProtKB-SubCell"/>
</dbReference>
<dbReference type="Pfam" id="PF06682">
    <property type="entry name" value="SARAF"/>
    <property type="match status" value="1"/>
</dbReference>
<keyword evidence="17" id="KW-1185">Reference proteome</keyword>
<evidence type="ECO:0000256" key="9">
    <source>
        <dbReference type="ARBA" id="ARBA00022837"/>
    </source>
</evidence>
<evidence type="ECO:0000256" key="14">
    <source>
        <dbReference type="SAM" id="MobiDB-lite"/>
    </source>
</evidence>
<keyword evidence="4" id="KW-0813">Transport</keyword>
<evidence type="ECO:0000256" key="4">
    <source>
        <dbReference type="ARBA" id="ARBA00022448"/>
    </source>
</evidence>
<evidence type="ECO:0000256" key="8">
    <source>
        <dbReference type="ARBA" id="ARBA00022824"/>
    </source>
</evidence>
<keyword evidence="12 15" id="KW-0472">Membrane</keyword>
<feature type="region of interest" description="Disordered" evidence="14">
    <location>
        <begin position="318"/>
        <end position="356"/>
    </location>
</feature>
<keyword evidence="10 15" id="KW-1133">Transmembrane helix</keyword>
<dbReference type="AlphaFoldDB" id="A0ABD3W8X8"/>
<comment type="similarity">
    <text evidence="2">Belongs to the SARAF family.</text>
</comment>
<protein>
    <recommendedName>
        <fullName evidence="3">Store-operated calcium entry-associated regulatory factor</fullName>
    </recommendedName>
    <alternativeName>
        <fullName evidence="13">Transmembrane protein 66</fullName>
    </alternativeName>
</protein>
<dbReference type="Proteomes" id="UP001634394">
    <property type="component" value="Unassembled WGS sequence"/>
</dbReference>
<dbReference type="PANTHER" id="PTHR15929:SF0">
    <property type="entry name" value="STORE-OPERATED CALCIUM ENTRY-ASSOCIATED REGULATORY FACTOR"/>
    <property type="match status" value="1"/>
</dbReference>
<evidence type="ECO:0000313" key="16">
    <source>
        <dbReference type="EMBL" id="KAL3869212.1"/>
    </source>
</evidence>
<keyword evidence="7" id="KW-0732">Signal</keyword>
<accession>A0ABD3W8X8</accession>
<evidence type="ECO:0000256" key="6">
    <source>
        <dbReference type="ARBA" id="ARBA00022692"/>
    </source>
</evidence>
<feature type="transmembrane region" description="Helical" evidence="15">
    <location>
        <begin position="12"/>
        <end position="31"/>
    </location>
</feature>
<proteinExistence type="inferred from homology"/>